<keyword evidence="10" id="KW-1185">Reference proteome</keyword>
<dbReference type="EMBL" id="BAABIL010000791">
    <property type="protein sequence ID" value="GAA4663687.1"/>
    <property type="molecule type" value="Genomic_DNA"/>
</dbReference>
<name>A0ABP8VGB5_9ACTN</name>
<evidence type="ECO:0000256" key="4">
    <source>
        <dbReference type="ARBA" id="ARBA00022690"/>
    </source>
</evidence>
<comment type="similarity">
    <text evidence="2">Belongs to the protease inhibitor I16 (SSI) family.</text>
</comment>
<dbReference type="Pfam" id="PF00720">
    <property type="entry name" value="SSI"/>
    <property type="match status" value="1"/>
</dbReference>
<evidence type="ECO:0000259" key="8">
    <source>
        <dbReference type="Pfam" id="PF00720"/>
    </source>
</evidence>
<keyword evidence="5" id="KW-0722">Serine protease inhibitor</keyword>
<accession>A0ABP8VGB5</accession>
<evidence type="ECO:0000256" key="7">
    <source>
        <dbReference type="SAM" id="MobiDB-lite"/>
    </source>
</evidence>
<dbReference type="RefSeq" id="WP_345714210.1">
    <property type="nucleotide sequence ID" value="NZ_BAABIL010000791.1"/>
</dbReference>
<feature type="compositionally biased region" description="Low complexity" evidence="7">
    <location>
        <begin position="41"/>
        <end position="63"/>
    </location>
</feature>
<sequence>MPSRAVHPRPAVALAAVLVAGAVGLGGCGGGAGGVADGTATSAPSGGATPTAPAGTPAEAGGTLTVSVSDGGTGTRTWTLTCGPDGAPGGDHPDPAGACAALAAVEQPFAPVPPDRMCTQVYGGPETATVTGRWRGQDVQAAFKRTDGCEIARWNRLAALLQPGGAAGGSPGGG</sequence>
<evidence type="ECO:0000256" key="5">
    <source>
        <dbReference type="ARBA" id="ARBA00022900"/>
    </source>
</evidence>
<evidence type="ECO:0000313" key="9">
    <source>
        <dbReference type="EMBL" id="GAA4663687.1"/>
    </source>
</evidence>
<evidence type="ECO:0000256" key="1">
    <source>
        <dbReference type="ARBA" id="ARBA00004613"/>
    </source>
</evidence>
<dbReference type="Proteomes" id="UP001501195">
    <property type="component" value="Unassembled WGS sequence"/>
</dbReference>
<dbReference type="InterPro" id="IPR023549">
    <property type="entry name" value="Subtilisin_inhibitor"/>
</dbReference>
<comment type="subcellular location">
    <subcellularLocation>
        <location evidence="1">Secreted</location>
    </subcellularLocation>
</comment>
<keyword evidence="6" id="KW-1015">Disulfide bond</keyword>
<keyword evidence="3" id="KW-0964">Secreted</keyword>
<feature type="region of interest" description="Disordered" evidence="7">
    <location>
        <begin position="41"/>
        <end position="76"/>
    </location>
</feature>
<protein>
    <recommendedName>
        <fullName evidence="8">Subtilisin inhibitor domain-containing protein</fullName>
    </recommendedName>
</protein>
<evidence type="ECO:0000256" key="2">
    <source>
        <dbReference type="ARBA" id="ARBA00010472"/>
    </source>
</evidence>
<feature type="domain" description="Subtilisin inhibitor" evidence="8">
    <location>
        <begin position="64"/>
        <end position="140"/>
    </location>
</feature>
<proteinExistence type="inferred from homology"/>
<comment type="caution">
    <text evidence="9">The sequence shown here is derived from an EMBL/GenBank/DDBJ whole genome shotgun (WGS) entry which is preliminary data.</text>
</comment>
<dbReference type="SUPFAM" id="SSF55399">
    <property type="entry name" value="Subtilisin inhibitor"/>
    <property type="match status" value="1"/>
</dbReference>
<evidence type="ECO:0000256" key="3">
    <source>
        <dbReference type="ARBA" id="ARBA00022525"/>
    </source>
</evidence>
<feature type="compositionally biased region" description="Polar residues" evidence="7">
    <location>
        <begin position="64"/>
        <end position="76"/>
    </location>
</feature>
<keyword evidence="4" id="KW-0646">Protease inhibitor</keyword>
<organism evidence="9 10">
    <name type="scientific">Kineococcus glutinatus</name>
    <dbReference type="NCBI Taxonomy" id="1070872"/>
    <lineage>
        <taxon>Bacteria</taxon>
        <taxon>Bacillati</taxon>
        <taxon>Actinomycetota</taxon>
        <taxon>Actinomycetes</taxon>
        <taxon>Kineosporiales</taxon>
        <taxon>Kineosporiaceae</taxon>
        <taxon>Kineococcus</taxon>
    </lineage>
</organism>
<dbReference type="InterPro" id="IPR036819">
    <property type="entry name" value="Subtilisin_inhibitor-like_sf"/>
</dbReference>
<dbReference type="PROSITE" id="PS51257">
    <property type="entry name" value="PROKAR_LIPOPROTEIN"/>
    <property type="match status" value="1"/>
</dbReference>
<dbReference type="Gene3D" id="3.30.350.10">
    <property type="entry name" value="Subtilisin inhibitor-like"/>
    <property type="match status" value="1"/>
</dbReference>
<evidence type="ECO:0000313" key="10">
    <source>
        <dbReference type="Proteomes" id="UP001501195"/>
    </source>
</evidence>
<evidence type="ECO:0000256" key="6">
    <source>
        <dbReference type="ARBA" id="ARBA00023157"/>
    </source>
</evidence>
<reference evidence="10" key="1">
    <citation type="journal article" date="2019" name="Int. J. Syst. Evol. Microbiol.">
        <title>The Global Catalogue of Microorganisms (GCM) 10K type strain sequencing project: providing services to taxonomists for standard genome sequencing and annotation.</title>
        <authorList>
            <consortium name="The Broad Institute Genomics Platform"/>
            <consortium name="The Broad Institute Genome Sequencing Center for Infectious Disease"/>
            <person name="Wu L."/>
            <person name="Ma J."/>
        </authorList>
    </citation>
    <scope>NUCLEOTIDE SEQUENCE [LARGE SCALE GENOMIC DNA]</scope>
    <source>
        <strain evidence="10">JCM 18126</strain>
    </source>
</reference>
<gene>
    <name evidence="9" type="ORF">GCM10023225_35240</name>
</gene>